<dbReference type="PANTHER" id="PTHR37838">
    <property type="entry name" value="NA(+)-TRANSLOCATING NADH-QUINONE REDUCTASE SUBUNIT C"/>
    <property type="match status" value="1"/>
</dbReference>
<keyword evidence="8" id="KW-1278">Translocase</keyword>
<name>A0A7C5U603_9BACT</name>
<keyword evidence="5" id="KW-0285">Flavoprotein</keyword>
<dbReference type="PANTHER" id="PTHR37838:SF1">
    <property type="entry name" value="NA(+)-TRANSLOCATING NADH-QUINONE REDUCTASE SUBUNIT C"/>
    <property type="match status" value="1"/>
</dbReference>
<evidence type="ECO:0000256" key="10">
    <source>
        <dbReference type="ARBA" id="ARBA00023027"/>
    </source>
</evidence>
<accession>A0A7C5U603</accession>
<evidence type="ECO:0000256" key="7">
    <source>
        <dbReference type="ARBA" id="ARBA00022692"/>
    </source>
</evidence>
<evidence type="ECO:0000256" key="13">
    <source>
        <dbReference type="ARBA" id="ARBA00023075"/>
    </source>
</evidence>
<evidence type="ECO:0000256" key="1">
    <source>
        <dbReference type="ARBA" id="ARBA00022448"/>
    </source>
</evidence>
<comment type="caution">
    <text evidence="18">The sequence shown here is derived from an EMBL/GenBank/DDBJ whole genome shotgun (WGS) entry which is preliminary data.</text>
</comment>
<protein>
    <submittedName>
        <fullName evidence="18">FMN-binding protein</fullName>
    </submittedName>
</protein>
<dbReference type="SMART" id="SM00900">
    <property type="entry name" value="FMN_bind"/>
    <property type="match status" value="1"/>
</dbReference>
<evidence type="ECO:0000256" key="16">
    <source>
        <dbReference type="SAM" id="Phobius"/>
    </source>
</evidence>
<keyword evidence="1" id="KW-0813">Transport</keyword>
<evidence type="ECO:0000256" key="11">
    <source>
        <dbReference type="ARBA" id="ARBA00023053"/>
    </source>
</evidence>
<dbReference type="InterPro" id="IPR007329">
    <property type="entry name" value="FMN-bd"/>
</dbReference>
<keyword evidence="6" id="KW-0288">FMN</keyword>
<evidence type="ECO:0000256" key="14">
    <source>
        <dbReference type="ARBA" id="ARBA00023136"/>
    </source>
</evidence>
<sequence length="202" mass="22447">MTLNRESKIYTVVFTVIVTFLFVFILSGLNTFTSDMVKKNQEIFKIKAILNAFGLSYVSNDEAMEKFKSEVSKLDVKDYELYKVIMNGQEIYAVVFSGSGLWGNITGVLAVDKDVSRIVGIDFISQSETPGLGGRIEEAWFKEQFKGEQIKDDGIIVSTTKVPDSKDDSMVDAITGATLTSKSIENIIRTYVPVLKQLLGVN</sequence>
<evidence type="ECO:0000256" key="6">
    <source>
        <dbReference type="ARBA" id="ARBA00022643"/>
    </source>
</evidence>
<keyword evidence="12" id="KW-0406">Ion transport</keyword>
<dbReference type="GO" id="GO:0010181">
    <property type="term" value="F:FMN binding"/>
    <property type="evidence" value="ECO:0007669"/>
    <property type="project" value="InterPro"/>
</dbReference>
<keyword evidence="2" id="KW-1003">Cell membrane</keyword>
<keyword evidence="3" id="KW-0997">Cell inner membrane</keyword>
<dbReference type="GO" id="GO:0016655">
    <property type="term" value="F:oxidoreductase activity, acting on NAD(P)H, quinone or similar compound as acceptor"/>
    <property type="evidence" value="ECO:0007669"/>
    <property type="project" value="InterPro"/>
</dbReference>
<keyword evidence="13" id="KW-0830">Ubiquinone</keyword>
<keyword evidence="4" id="KW-0597">Phosphoprotein</keyword>
<keyword evidence="11" id="KW-0915">Sodium</keyword>
<feature type="transmembrane region" description="Helical" evidence="16">
    <location>
        <begin position="9"/>
        <end position="29"/>
    </location>
</feature>
<keyword evidence="10" id="KW-0520">NAD</keyword>
<dbReference type="GO" id="GO:0006814">
    <property type="term" value="P:sodium ion transport"/>
    <property type="evidence" value="ECO:0007669"/>
    <property type="project" value="UniProtKB-KW"/>
</dbReference>
<evidence type="ECO:0000256" key="8">
    <source>
        <dbReference type="ARBA" id="ARBA00022967"/>
    </source>
</evidence>
<dbReference type="Pfam" id="PF04205">
    <property type="entry name" value="FMN_bind"/>
    <property type="match status" value="1"/>
</dbReference>
<evidence type="ECO:0000313" key="18">
    <source>
        <dbReference type="EMBL" id="HHR33961.1"/>
    </source>
</evidence>
<evidence type="ECO:0000256" key="9">
    <source>
        <dbReference type="ARBA" id="ARBA00022989"/>
    </source>
</evidence>
<evidence type="ECO:0000256" key="5">
    <source>
        <dbReference type="ARBA" id="ARBA00022630"/>
    </source>
</evidence>
<keyword evidence="9 16" id="KW-1133">Transmembrane helix</keyword>
<keyword evidence="7 16" id="KW-0812">Transmembrane</keyword>
<evidence type="ECO:0000256" key="12">
    <source>
        <dbReference type="ARBA" id="ARBA00023065"/>
    </source>
</evidence>
<dbReference type="GO" id="GO:0016020">
    <property type="term" value="C:membrane"/>
    <property type="evidence" value="ECO:0007669"/>
    <property type="project" value="InterPro"/>
</dbReference>
<feature type="domain" description="FMN-binding" evidence="17">
    <location>
        <begin position="100"/>
        <end position="194"/>
    </location>
</feature>
<dbReference type="AlphaFoldDB" id="A0A7C5U603"/>
<evidence type="ECO:0000256" key="2">
    <source>
        <dbReference type="ARBA" id="ARBA00022475"/>
    </source>
</evidence>
<gene>
    <name evidence="18" type="ORF">ENM46_03335</name>
</gene>
<evidence type="ECO:0000256" key="15">
    <source>
        <dbReference type="ARBA" id="ARBA00023201"/>
    </source>
</evidence>
<keyword evidence="15" id="KW-0739">Sodium transport</keyword>
<dbReference type="EMBL" id="DRXW01000207">
    <property type="protein sequence ID" value="HHR33961.1"/>
    <property type="molecule type" value="Genomic_DNA"/>
</dbReference>
<reference evidence="18" key="1">
    <citation type="journal article" date="2020" name="mSystems">
        <title>Genome- and Community-Level Interaction Insights into Carbon Utilization and Element Cycling Functions of Hydrothermarchaeota in Hydrothermal Sediment.</title>
        <authorList>
            <person name="Zhou Z."/>
            <person name="Liu Y."/>
            <person name="Xu W."/>
            <person name="Pan J."/>
            <person name="Luo Z.H."/>
            <person name="Li M."/>
        </authorList>
    </citation>
    <scope>NUCLEOTIDE SEQUENCE [LARGE SCALE GENOMIC DNA]</scope>
    <source>
        <strain evidence="18">SpSt-1088</strain>
    </source>
</reference>
<evidence type="ECO:0000256" key="4">
    <source>
        <dbReference type="ARBA" id="ARBA00022553"/>
    </source>
</evidence>
<evidence type="ECO:0000256" key="3">
    <source>
        <dbReference type="ARBA" id="ARBA00022519"/>
    </source>
</evidence>
<proteinExistence type="predicted"/>
<evidence type="ECO:0000259" key="17">
    <source>
        <dbReference type="SMART" id="SM00900"/>
    </source>
</evidence>
<organism evidence="18">
    <name type="scientific">Fervidobacterium nodosum</name>
    <dbReference type="NCBI Taxonomy" id="2424"/>
    <lineage>
        <taxon>Bacteria</taxon>
        <taxon>Thermotogati</taxon>
        <taxon>Thermotogota</taxon>
        <taxon>Thermotogae</taxon>
        <taxon>Thermotogales</taxon>
        <taxon>Fervidobacteriaceae</taxon>
        <taxon>Fervidobacterium</taxon>
    </lineage>
</organism>
<dbReference type="InterPro" id="IPR010204">
    <property type="entry name" value="NqrC"/>
</dbReference>
<keyword evidence="14 16" id="KW-0472">Membrane</keyword>